<organism evidence="11 12">
    <name type="scientific">Roseivirga thermotolerans</name>
    <dbReference type="NCBI Taxonomy" id="1758176"/>
    <lineage>
        <taxon>Bacteria</taxon>
        <taxon>Pseudomonadati</taxon>
        <taxon>Bacteroidota</taxon>
        <taxon>Cytophagia</taxon>
        <taxon>Cytophagales</taxon>
        <taxon>Roseivirgaceae</taxon>
        <taxon>Roseivirga</taxon>
    </lineage>
</organism>
<name>A0ABQ3I2Y9_9BACT</name>
<evidence type="ECO:0000259" key="10">
    <source>
        <dbReference type="PROSITE" id="PS50893"/>
    </source>
</evidence>
<gene>
    <name evidence="11" type="ORF">GCM10011340_04350</name>
</gene>
<keyword evidence="2" id="KW-0813">Transport</keyword>
<accession>A0ABQ3I2Y9</accession>
<dbReference type="Gene3D" id="3.40.50.300">
    <property type="entry name" value="P-loop containing nucleotide triphosphate hydrolases"/>
    <property type="match status" value="1"/>
</dbReference>
<comment type="caution">
    <text evidence="11">The sequence shown here is derived from an EMBL/GenBank/DDBJ whole genome shotgun (WGS) entry which is preliminary data.</text>
</comment>
<dbReference type="GO" id="GO:0005524">
    <property type="term" value="F:ATP binding"/>
    <property type="evidence" value="ECO:0007669"/>
    <property type="project" value="UniProtKB-KW"/>
</dbReference>
<sequence>MKEQILSTRQLCVGYASKAKTSKVLENLNLTLGRGELTCLLGPNGSGKSTLIRTIANIQKPLEGETWLNGARLLEVSAKQLARQLALVLTDRVSPGNLTSYALVALGRFPYTSWMGNLTEGDKKIIRWALEVTGTLPFADRHIGELSDGERQKVMIARALAQQTDLIILDEPTAHLDSPNRIEIFHLLKSLAREANKAILLSTHDIESAIGYADRLWLVHSHSVEEGTPEDLVLKGKLEKAFAREGLVFNHELARFEKPLVLPGLEVEVEGAQPGVTWTKRALQRAGHQIAEGEAQIVIRVNKHKETWTWTLDAKSFKTVEELLKQLDNLYGNEMD</sequence>
<evidence type="ECO:0000256" key="4">
    <source>
        <dbReference type="ARBA" id="ARBA00022496"/>
    </source>
</evidence>
<dbReference type="InterPro" id="IPR003439">
    <property type="entry name" value="ABC_transporter-like_ATP-bd"/>
</dbReference>
<dbReference type="InterPro" id="IPR051535">
    <property type="entry name" value="Siderophore_ABC-ATPase"/>
</dbReference>
<dbReference type="EMBL" id="BNAG01000001">
    <property type="protein sequence ID" value="GHE53099.1"/>
    <property type="molecule type" value="Genomic_DNA"/>
</dbReference>
<dbReference type="CDD" id="cd03214">
    <property type="entry name" value="ABC_Iron-Siderophores_B12_Hemin"/>
    <property type="match status" value="1"/>
</dbReference>
<evidence type="ECO:0000313" key="12">
    <source>
        <dbReference type="Proteomes" id="UP000658258"/>
    </source>
</evidence>
<evidence type="ECO:0000256" key="1">
    <source>
        <dbReference type="ARBA" id="ARBA00004202"/>
    </source>
</evidence>
<dbReference type="Pfam" id="PF00005">
    <property type="entry name" value="ABC_tran"/>
    <property type="match status" value="1"/>
</dbReference>
<reference evidence="12" key="1">
    <citation type="journal article" date="2019" name="Int. J. Syst. Evol. Microbiol.">
        <title>The Global Catalogue of Microorganisms (GCM) 10K type strain sequencing project: providing services to taxonomists for standard genome sequencing and annotation.</title>
        <authorList>
            <consortium name="The Broad Institute Genomics Platform"/>
            <consortium name="The Broad Institute Genome Sequencing Center for Infectious Disease"/>
            <person name="Wu L."/>
            <person name="Ma J."/>
        </authorList>
    </citation>
    <scope>NUCLEOTIDE SEQUENCE [LARGE SCALE GENOMIC DNA]</scope>
    <source>
        <strain evidence="12">CGMCC 1.15111</strain>
    </source>
</reference>
<proteinExistence type="predicted"/>
<keyword evidence="3" id="KW-1003">Cell membrane</keyword>
<dbReference type="PROSITE" id="PS50893">
    <property type="entry name" value="ABC_TRANSPORTER_2"/>
    <property type="match status" value="1"/>
</dbReference>
<keyword evidence="6 11" id="KW-0067">ATP-binding</keyword>
<evidence type="ECO:0000256" key="3">
    <source>
        <dbReference type="ARBA" id="ARBA00022475"/>
    </source>
</evidence>
<keyword evidence="5" id="KW-0547">Nucleotide-binding</keyword>
<dbReference type="RefSeq" id="WP_189628545.1">
    <property type="nucleotide sequence ID" value="NZ_BNAG01000001.1"/>
</dbReference>
<evidence type="ECO:0000256" key="9">
    <source>
        <dbReference type="ARBA" id="ARBA00023136"/>
    </source>
</evidence>
<keyword evidence="7" id="KW-0408">Iron</keyword>
<dbReference type="Proteomes" id="UP000658258">
    <property type="component" value="Unassembled WGS sequence"/>
</dbReference>
<evidence type="ECO:0000256" key="5">
    <source>
        <dbReference type="ARBA" id="ARBA00022741"/>
    </source>
</evidence>
<keyword evidence="8" id="KW-0406">Ion transport</keyword>
<evidence type="ECO:0000256" key="8">
    <source>
        <dbReference type="ARBA" id="ARBA00023065"/>
    </source>
</evidence>
<evidence type="ECO:0000256" key="2">
    <source>
        <dbReference type="ARBA" id="ARBA00022448"/>
    </source>
</evidence>
<dbReference type="InterPro" id="IPR027417">
    <property type="entry name" value="P-loop_NTPase"/>
</dbReference>
<evidence type="ECO:0000256" key="6">
    <source>
        <dbReference type="ARBA" id="ARBA00022840"/>
    </source>
</evidence>
<dbReference type="SUPFAM" id="SSF52540">
    <property type="entry name" value="P-loop containing nucleoside triphosphate hydrolases"/>
    <property type="match status" value="1"/>
</dbReference>
<dbReference type="PANTHER" id="PTHR42771">
    <property type="entry name" value="IRON(3+)-HYDROXAMATE IMPORT ATP-BINDING PROTEIN FHUC"/>
    <property type="match status" value="1"/>
</dbReference>
<keyword evidence="4" id="KW-0410">Iron transport</keyword>
<keyword evidence="12" id="KW-1185">Reference proteome</keyword>
<dbReference type="InterPro" id="IPR003593">
    <property type="entry name" value="AAA+_ATPase"/>
</dbReference>
<comment type="subcellular location">
    <subcellularLocation>
        <location evidence="1">Cell membrane</location>
        <topology evidence="1">Peripheral membrane protein</topology>
    </subcellularLocation>
</comment>
<dbReference type="PANTHER" id="PTHR42771:SF4">
    <property type="entry name" value="IRON(3+)-HYDROXAMATE IMPORT ATP-BINDING PROTEIN FHUC"/>
    <property type="match status" value="1"/>
</dbReference>
<keyword evidence="9" id="KW-0472">Membrane</keyword>
<evidence type="ECO:0000256" key="7">
    <source>
        <dbReference type="ARBA" id="ARBA00023004"/>
    </source>
</evidence>
<dbReference type="SMART" id="SM00382">
    <property type="entry name" value="AAA"/>
    <property type="match status" value="1"/>
</dbReference>
<evidence type="ECO:0000313" key="11">
    <source>
        <dbReference type="EMBL" id="GHE53099.1"/>
    </source>
</evidence>
<protein>
    <submittedName>
        <fullName evidence="11">Iron(III) ABC transporter ATP-binding protein</fullName>
    </submittedName>
</protein>
<feature type="domain" description="ABC transporter" evidence="10">
    <location>
        <begin position="8"/>
        <end position="246"/>
    </location>
</feature>